<evidence type="ECO:0000256" key="31">
    <source>
        <dbReference type="ARBA" id="ARBA00024439"/>
    </source>
</evidence>
<feature type="region of interest" description="Disordered" evidence="41">
    <location>
        <begin position="818"/>
        <end position="854"/>
    </location>
</feature>
<evidence type="ECO:0000256" key="39">
    <source>
        <dbReference type="ARBA" id="ARBA00048636"/>
    </source>
</evidence>
<feature type="transmembrane region" description="Helical" evidence="42">
    <location>
        <begin position="403"/>
        <end position="426"/>
    </location>
</feature>
<evidence type="ECO:0000256" key="27">
    <source>
        <dbReference type="ARBA" id="ARBA00023228"/>
    </source>
</evidence>
<keyword evidence="18" id="KW-1000">Mitochondrion outer membrane</keyword>
<dbReference type="InterPro" id="IPR027417">
    <property type="entry name" value="P-loop_NTPase"/>
</dbReference>
<dbReference type="Pfam" id="PF00664">
    <property type="entry name" value="ABC_membrane"/>
    <property type="match status" value="1"/>
</dbReference>
<evidence type="ECO:0000256" key="34">
    <source>
        <dbReference type="ARBA" id="ARBA00047753"/>
    </source>
</evidence>
<feature type="transmembrane region" description="Helical" evidence="42">
    <location>
        <begin position="526"/>
        <end position="547"/>
    </location>
</feature>
<keyword evidence="46" id="KW-1185">Reference proteome</keyword>
<feature type="transmembrane region" description="Helical" evidence="42">
    <location>
        <begin position="495"/>
        <end position="514"/>
    </location>
</feature>
<dbReference type="InterPro" id="IPR003439">
    <property type="entry name" value="ABC_transporter-like_ATP-bd"/>
</dbReference>
<evidence type="ECO:0000313" key="46">
    <source>
        <dbReference type="Proteomes" id="UP001374579"/>
    </source>
</evidence>
<evidence type="ECO:0000256" key="42">
    <source>
        <dbReference type="SAM" id="Phobius"/>
    </source>
</evidence>
<keyword evidence="24" id="KW-0496">Mitochondrion</keyword>
<dbReference type="GO" id="GO:0000139">
    <property type="term" value="C:Golgi membrane"/>
    <property type="evidence" value="ECO:0007669"/>
    <property type="project" value="UniProtKB-SubCell"/>
</dbReference>
<dbReference type="PROSITE" id="PS50929">
    <property type="entry name" value="ABC_TM1F"/>
    <property type="match status" value="1"/>
</dbReference>
<evidence type="ECO:0000256" key="33">
    <source>
        <dbReference type="ARBA" id="ARBA00047649"/>
    </source>
</evidence>
<keyword evidence="19" id="KW-0256">Endoplasmic reticulum</keyword>
<evidence type="ECO:0000256" key="6">
    <source>
        <dbReference type="ARBA" id="ARBA00004477"/>
    </source>
</evidence>
<evidence type="ECO:0000256" key="20">
    <source>
        <dbReference type="ARBA" id="ARBA00022840"/>
    </source>
</evidence>
<feature type="transmembrane region" description="Helical" evidence="42">
    <location>
        <begin position="31"/>
        <end position="52"/>
    </location>
</feature>
<comment type="catalytic activity">
    <reaction evidence="35">
        <text>uroporphyrin I(in) + ATP + H2O = uroporphyrin I(out) + ADP + phosphate + H(+)</text>
        <dbReference type="Rhea" id="RHEA:66772"/>
        <dbReference type="ChEBI" id="CHEBI:15377"/>
        <dbReference type="ChEBI" id="CHEBI:15378"/>
        <dbReference type="ChEBI" id="CHEBI:30616"/>
        <dbReference type="ChEBI" id="CHEBI:43474"/>
        <dbReference type="ChEBI" id="CHEBI:167480"/>
        <dbReference type="ChEBI" id="CHEBI:456216"/>
    </reaction>
    <physiologicalReaction direction="left-to-right" evidence="35">
        <dbReference type="Rhea" id="RHEA:66773"/>
    </physiologicalReaction>
</comment>
<dbReference type="GO" id="GO:0032585">
    <property type="term" value="C:multivesicular body membrane"/>
    <property type="evidence" value="ECO:0007669"/>
    <property type="project" value="UniProtKB-SubCell"/>
</dbReference>
<dbReference type="PROSITE" id="PS00211">
    <property type="entry name" value="ABC_TRANSPORTER_1"/>
    <property type="match status" value="1"/>
</dbReference>
<evidence type="ECO:0000256" key="2">
    <source>
        <dbReference type="ARBA" id="ARBA00004333"/>
    </source>
</evidence>
<dbReference type="Gene3D" id="1.20.1560.10">
    <property type="entry name" value="ABC transporter type 1, transmembrane domain"/>
    <property type="match status" value="1"/>
</dbReference>
<evidence type="ECO:0000256" key="14">
    <source>
        <dbReference type="ARBA" id="ARBA00022525"/>
    </source>
</evidence>
<dbReference type="GO" id="GO:0005524">
    <property type="term" value="F:ATP binding"/>
    <property type="evidence" value="ECO:0007669"/>
    <property type="project" value="UniProtKB-KW"/>
</dbReference>
<comment type="catalytic activity">
    <reaction evidence="38">
        <text>uroporphyrin III(in) + ATP + H2O = uroporphyrin III(out) + ADP + phosphate + H(+)</text>
        <dbReference type="Rhea" id="RHEA:66776"/>
        <dbReference type="ChEBI" id="CHEBI:15377"/>
        <dbReference type="ChEBI" id="CHEBI:15378"/>
        <dbReference type="ChEBI" id="CHEBI:30616"/>
        <dbReference type="ChEBI" id="CHEBI:43474"/>
        <dbReference type="ChEBI" id="CHEBI:167479"/>
        <dbReference type="ChEBI" id="CHEBI:456216"/>
    </reaction>
    <physiologicalReaction direction="left-to-right" evidence="38">
        <dbReference type="Rhea" id="RHEA:66777"/>
    </physiologicalReaction>
</comment>
<reference evidence="45 46" key="1">
    <citation type="submission" date="2024-02" db="EMBL/GenBank/DDBJ databases">
        <title>Chromosome-scale genome assembly of the rough periwinkle Littorina saxatilis.</title>
        <authorList>
            <person name="De Jode A."/>
            <person name="Faria R."/>
            <person name="Formenti G."/>
            <person name="Sims Y."/>
            <person name="Smith T.P."/>
            <person name="Tracey A."/>
            <person name="Wood J.M.D."/>
            <person name="Zagrodzka Z.B."/>
            <person name="Johannesson K."/>
            <person name="Butlin R.K."/>
            <person name="Leder E.H."/>
        </authorList>
    </citation>
    <scope>NUCLEOTIDE SEQUENCE [LARGE SCALE GENOMIC DNA]</scope>
    <source>
        <strain evidence="45">Snail1</strain>
        <tissue evidence="45">Muscle</tissue>
    </source>
</reference>
<dbReference type="GO" id="GO:0005741">
    <property type="term" value="C:mitochondrial outer membrane"/>
    <property type="evidence" value="ECO:0007669"/>
    <property type="project" value="UniProtKB-SubCell"/>
</dbReference>
<comment type="catalytic activity">
    <reaction evidence="40">
        <text>coproporphyrin I(in) + ATP + H2O = coproporphyrin I(out) + ADP + phosphate + H(+)</text>
        <dbReference type="Rhea" id="RHEA:66768"/>
        <dbReference type="ChEBI" id="CHEBI:15377"/>
        <dbReference type="ChEBI" id="CHEBI:15378"/>
        <dbReference type="ChEBI" id="CHEBI:30616"/>
        <dbReference type="ChEBI" id="CHEBI:43474"/>
        <dbReference type="ChEBI" id="CHEBI:167478"/>
        <dbReference type="ChEBI" id="CHEBI:456216"/>
    </reaction>
    <physiologicalReaction direction="left-to-right" evidence="40">
        <dbReference type="Rhea" id="RHEA:66769"/>
    </physiologicalReaction>
</comment>
<keyword evidence="16" id="KW-0547">Nucleotide-binding</keyword>
<keyword evidence="22 42" id="KW-1133">Transmembrane helix</keyword>
<comment type="caution">
    <text evidence="45">The sequence shown here is derived from an EMBL/GenBank/DDBJ whole genome shotgun (WGS) entry which is preliminary data.</text>
</comment>
<dbReference type="InterPro" id="IPR017871">
    <property type="entry name" value="ABC_transporter-like_CS"/>
</dbReference>
<dbReference type="SUPFAM" id="SSF90123">
    <property type="entry name" value="ABC transporter transmembrane region"/>
    <property type="match status" value="1"/>
</dbReference>
<organism evidence="45 46">
    <name type="scientific">Littorina saxatilis</name>
    <dbReference type="NCBI Taxonomy" id="31220"/>
    <lineage>
        <taxon>Eukaryota</taxon>
        <taxon>Metazoa</taxon>
        <taxon>Spiralia</taxon>
        <taxon>Lophotrochozoa</taxon>
        <taxon>Mollusca</taxon>
        <taxon>Gastropoda</taxon>
        <taxon>Caenogastropoda</taxon>
        <taxon>Littorinimorpha</taxon>
        <taxon>Littorinoidea</taxon>
        <taxon>Littorinidae</taxon>
        <taxon>Littorina</taxon>
    </lineage>
</organism>
<keyword evidence="13" id="KW-1003">Cell membrane</keyword>
<evidence type="ECO:0000256" key="24">
    <source>
        <dbReference type="ARBA" id="ARBA00023128"/>
    </source>
</evidence>
<dbReference type="EMBL" id="JBAMIC010000003">
    <property type="protein sequence ID" value="KAK7109557.1"/>
    <property type="molecule type" value="Genomic_DNA"/>
</dbReference>
<evidence type="ECO:0000256" key="26">
    <source>
        <dbReference type="ARBA" id="ARBA00023157"/>
    </source>
</evidence>
<feature type="domain" description="ABC transmembrane type-1" evidence="44">
    <location>
        <begin position="252"/>
        <end position="552"/>
    </location>
</feature>
<evidence type="ECO:0000256" key="21">
    <source>
        <dbReference type="ARBA" id="ARBA00022967"/>
    </source>
</evidence>
<dbReference type="Pfam" id="PF00005">
    <property type="entry name" value="ABC_tran"/>
    <property type="match status" value="1"/>
</dbReference>
<evidence type="ECO:0000256" key="16">
    <source>
        <dbReference type="ARBA" id="ARBA00022741"/>
    </source>
</evidence>
<comment type="subunit">
    <text evidence="11">Homodimer.</text>
</comment>
<feature type="transmembrane region" description="Helical" evidence="42">
    <location>
        <begin position="375"/>
        <end position="397"/>
    </location>
</feature>
<evidence type="ECO:0000256" key="28">
    <source>
        <dbReference type="ARBA" id="ARBA00024320"/>
    </source>
</evidence>
<evidence type="ECO:0000256" key="9">
    <source>
        <dbReference type="ARBA" id="ARBA00004653"/>
    </source>
</evidence>
<comment type="catalytic activity">
    <reaction evidence="33">
        <text>heme b(in) + ATP + H2O = heme b(out) + ADP + phosphate + H(+)</text>
        <dbReference type="Rhea" id="RHEA:19261"/>
        <dbReference type="ChEBI" id="CHEBI:15377"/>
        <dbReference type="ChEBI" id="CHEBI:15378"/>
        <dbReference type="ChEBI" id="CHEBI:30616"/>
        <dbReference type="ChEBI" id="CHEBI:43474"/>
        <dbReference type="ChEBI" id="CHEBI:60344"/>
        <dbReference type="ChEBI" id="CHEBI:456216"/>
        <dbReference type="EC" id="7.6.2.5"/>
    </reaction>
    <physiologicalReaction direction="left-to-right" evidence="33">
        <dbReference type="Rhea" id="RHEA:19262"/>
    </physiologicalReaction>
</comment>
<evidence type="ECO:0000256" key="17">
    <source>
        <dbReference type="ARBA" id="ARBA00022753"/>
    </source>
</evidence>
<evidence type="ECO:0000256" key="4">
    <source>
        <dbReference type="ARBA" id="ARBA00004374"/>
    </source>
</evidence>
<feature type="domain" description="ABC transporter" evidence="43">
    <location>
        <begin position="586"/>
        <end position="820"/>
    </location>
</feature>
<feature type="transmembrane region" description="Helical" evidence="42">
    <location>
        <begin position="176"/>
        <end position="196"/>
    </location>
</feature>
<comment type="subcellular location">
    <subcellularLocation>
        <location evidence="8">Cell membrane</location>
        <topology evidence="8">Multi-pass membrane protein</topology>
    </subcellularLocation>
    <subcellularLocation>
        <location evidence="1">Early endosome membrane</location>
    </subcellularLocation>
    <subcellularLocation>
        <location evidence="6">Endoplasmic reticulum membrane</location>
        <topology evidence="6">Multi-pass membrane protein</topology>
    </subcellularLocation>
    <subcellularLocation>
        <location evidence="3">Endosome membrane</location>
        <topology evidence="3">Multi-pass membrane protein</topology>
    </subcellularLocation>
    <subcellularLocation>
        <location evidence="2">Endosome</location>
        <location evidence="2">Multivesicular body membrane</location>
    </subcellularLocation>
    <subcellularLocation>
        <location evidence="9">Golgi apparatus membrane</location>
        <topology evidence="9">Multi-pass membrane protein</topology>
    </subcellularLocation>
    <subcellularLocation>
        <location evidence="5">Late endosome membrane</location>
    </subcellularLocation>
    <subcellularLocation>
        <location evidence="10">Lysosome membrane</location>
    </subcellularLocation>
    <subcellularLocation>
        <location evidence="28">Melanosome membrane</location>
    </subcellularLocation>
    <subcellularLocation>
        <location evidence="4">Mitochondrion outer membrane</location>
        <topology evidence="4">Multi-pass membrane protein</topology>
    </subcellularLocation>
    <subcellularLocation>
        <location evidence="7">Secreted</location>
        <location evidence="7">Extracellular exosome</location>
    </subcellularLocation>
</comment>
<keyword evidence="27" id="KW-0458">Lysosome</keyword>
<comment type="catalytic activity">
    <reaction evidence="36">
        <text>protoporphyrin IX(in) + ATP + H2O = protoporphyrin IX(out) + ADP + phosphate + H(+)</text>
        <dbReference type="Rhea" id="RHEA:61336"/>
        <dbReference type="ChEBI" id="CHEBI:15377"/>
        <dbReference type="ChEBI" id="CHEBI:15378"/>
        <dbReference type="ChEBI" id="CHEBI:30616"/>
        <dbReference type="ChEBI" id="CHEBI:43474"/>
        <dbReference type="ChEBI" id="CHEBI:57306"/>
        <dbReference type="ChEBI" id="CHEBI:456216"/>
    </reaction>
    <physiologicalReaction direction="left-to-right" evidence="36">
        <dbReference type="Rhea" id="RHEA:61337"/>
    </physiologicalReaction>
</comment>
<dbReference type="PANTHER" id="PTHR24221">
    <property type="entry name" value="ATP-BINDING CASSETTE SUB-FAMILY B"/>
    <property type="match status" value="1"/>
</dbReference>
<evidence type="ECO:0000256" key="23">
    <source>
        <dbReference type="ARBA" id="ARBA00023034"/>
    </source>
</evidence>
<comment type="catalytic activity">
    <reaction evidence="34">
        <text>coproporphyrinogen III(in) + ATP + H2O = coproporphyrinogen III(out) + ADP + phosphate + H(+)</text>
        <dbReference type="Rhea" id="RHEA:66680"/>
        <dbReference type="ChEBI" id="CHEBI:15377"/>
        <dbReference type="ChEBI" id="CHEBI:15378"/>
        <dbReference type="ChEBI" id="CHEBI:30616"/>
        <dbReference type="ChEBI" id="CHEBI:43474"/>
        <dbReference type="ChEBI" id="CHEBI:57309"/>
        <dbReference type="ChEBI" id="CHEBI:456216"/>
    </reaction>
    <physiologicalReaction direction="left-to-right" evidence="34">
        <dbReference type="Rhea" id="RHEA:66681"/>
    </physiologicalReaction>
</comment>
<dbReference type="Proteomes" id="UP001374579">
    <property type="component" value="Unassembled WGS sequence"/>
</dbReference>
<keyword evidence="23" id="KW-0333">Golgi apparatus</keyword>
<dbReference type="SMART" id="SM00382">
    <property type="entry name" value="AAA"/>
    <property type="match status" value="1"/>
</dbReference>
<dbReference type="GO" id="GO:0031901">
    <property type="term" value="C:early endosome membrane"/>
    <property type="evidence" value="ECO:0007669"/>
    <property type="project" value="UniProtKB-SubCell"/>
</dbReference>
<sequence>MLFCPNGTSWTDTWVDKGINRCFFDSVSSGALGGFVLFCGILQCVLYSRYSLRVDRKLVHSSKAVYMQVFLTMLMVVGSVVYMILQNVELYGKVLYGYQVLTACAFVLAYLVSLRLIFLERSNALPSIPTRGHGLLLLLFWALGLVRENVAFVSWYSSEWWWKLESESDYVELGFWIMRYVCTLSLLVLGIVGWGLPSARHPYNLLLNNDQAESSTSSSGSASTWSNVFSKVKLMLPYVWPKGNVFLQMTVVVCLVILALGRVLNVFVPLYSKYIINSLTVSPDTTGKQELEFRWDIIMIYVGFIFLKGGGTGTTGVLNNLRSFLWIKVQQFTTRRIEVRLFGHLHSLSLRWHLQRKTGEVLRVVDRGTNSINNLLSYIVFQIVPTIADIVIAIVYFVTVFNYLFGLIVFASMALYLTFTVVITEWRTKYRRDMNKLDNEANAMAVDSLLNFETVKYYGASDFETERYDKAIGRYQVAEWKSTASLNLLNTVQNIVTTIGYMSGALLCAWAVVHGVAGLKLTVGDYVLFGTYLSQLFVPLNWLGTYYRMIQQAFIDMENMFDLLAEDIEIKDIPDADRLDVVRGKIEFQNVSFRYDPSKPILKNISFTVQPGQTLALVGHTGSGKSTIIRLMFRFYDVNSGMIKIDGRDIAMVNQESLRKSIGVVPQDTVLFNSDIRYNIRYGRVTATDQEVEEAARFAEIHDRILTFPKKYGTVVGERGLKLSGGEKQRVAIARTLLKAPAIVLLDEATSALDTKTERQIQHSLEEVCKNRTTVIVAHRLSTVIHADQILVLSEGEIIECGTHDELIEKGSHYADMWQQQQQAAEKQEEVEEEAGADNNGGANVNGGGDKKTE</sequence>
<dbReference type="PROSITE" id="PS50893">
    <property type="entry name" value="ABC_TRANSPORTER_2"/>
    <property type="match status" value="1"/>
</dbReference>
<comment type="catalytic activity">
    <reaction evidence="37">
        <text>pheophorbide a(in) + ATP + H2O = pheophorbide a(out) + ADP + phosphate + H(+)</text>
        <dbReference type="Rhea" id="RHEA:61360"/>
        <dbReference type="ChEBI" id="CHEBI:15377"/>
        <dbReference type="ChEBI" id="CHEBI:15378"/>
        <dbReference type="ChEBI" id="CHEBI:30616"/>
        <dbReference type="ChEBI" id="CHEBI:43474"/>
        <dbReference type="ChEBI" id="CHEBI:58687"/>
        <dbReference type="ChEBI" id="CHEBI:456216"/>
    </reaction>
    <physiologicalReaction direction="left-to-right" evidence="37">
        <dbReference type="Rhea" id="RHEA:61361"/>
    </physiologicalReaction>
</comment>
<comment type="catalytic activity">
    <reaction evidence="39">
        <text>coproporphyrin III(in) + ATP + H2O = coproporphyrin III(out) + ADP + phosphate + H(+)</text>
        <dbReference type="Rhea" id="RHEA:66664"/>
        <dbReference type="ChEBI" id="CHEBI:15377"/>
        <dbReference type="ChEBI" id="CHEBI:15378"/>
        <dbReference type="ChEBI" id="CHEBI:30616"/>
        <dbReference type="ChEBI" id="CHEBI:43474"/>
        <dbReference type="ChEBI" id="CHEBI:131725"/>
        <dbReference type="ChEBI" id="CHEBI:456216"/>
    </reaction>
    <physiologicalReaction direction="left-to-right" evidence="39">
        <dbReference type="Rhea" id="RHEA:66665"/>
    </physiologicalReaction>
</comment>
<evidence type="ECO:0000256" key="36">
    <source>
        <dbReference type="ARBA" id="ARBA00048309"/>
    </source>
</evidence>
<dbReference type="GO" id="GO:0005886">
    <property type="term" value="C:plasma membrane"/>
    <property type="evidence" value="ECO:0007669"/>
    <property type="project" value="UniProtKB-SubCell"/>
</dbReference>
<evidence type="ECO:0000256" key="7">
    <source>
        <dbReference type="ARBA" id="ARBA00004550"/>
    </source>
</evidence>
<dbReference type="GO" id="GO:0015439">
    <property type="term" value="F:ABC-type heme transporter activity"/>
    <property type="evidence" value="ECO:0007669"/>
    <property type="project" value="UniProtKB-EC"/>
</dbReference>
<keyword evidence="25 42" id="KW-0472">Membrane</keyword>
<evidence type="ECO:0000256" key="30">
    <source>
        <dbReference type="ARBA" id="ARBA00024385"/>
    </source>
</evidence>
<evidence type="ECO:0000256" key="12">
    <source>
        <dbReference type="ARBA" id="ARBA00022448"/>
    </source>
</evidence>
<evidence type="ECO:0000256" key="37">
    <source>
        <dbReference type="ARBA" id="ARBA00048455"/>
    </source>
</evidence>
<keyword evidence="21" id="KW-1278">Translocase</keyword>
<dbReference type="CDD" id="cd03253">
    <property type="entry name" value="ABCC_ATM1_transporter"/>
    <property type="match status" value="1"/>
</dbReference>
<evidence type="ECO:0000256" key="35">
    <source>
        <dbReference type="ARBA" id="ARBA00047789"/>
    </source>
</evidence>
<evidence type="ECO:0000256" key="15">
    <source>
        <dbReference type="ARBA" id="ARBA00022692"/>
    </source>
</evidence>
<keyword evidence="20" id="KW-0067">ATP-binding</keyword>
<evidence type="ECO:0000256" key="8">
    <source>
        <dbReference type="ARBA" id="ARBA00004651"/>
    </source>
</evidence>
<name>A0AAN9BQ04_9CAEN</name>
<dbReference type="EC" id="7.6.2.5" evidence="30"/>
<evidence type="ECO:0000256" key="25">
    <source>
        <dbReference type="ARBA" id="ARBA00023136"/>
    </source>
</evidence>
<evidence type="ECO:0000259" key="43">
    <source>
        <dbReference type="PROSITE" id="PS50893"/>
    </source>
</evidence>
<evidence type="ECO:0000256" key="29">
    <source>
        <dbReference type="ARBA" id="ARBA00024363"/>
    </source>
</evidence>
<evidence type="ECO:0000256" key="13">
    <source>
        <dbReference type="ARBA" id="ARBA00022475"/>
    </source>
</evidence>
<keyword evidence="17" id="KW-0967">Endosome</keyword>
<evidence type="ECO:0000256" key="22">
    <source>
        <dbReference type="ARBA" id="ARBA00022989"/>
    </source>
</evidence>
<evidence type="ECO:0000259" key="44">
    <source>
        <dbReference type="PROSITE" id="PS50929"/>
    </source>
</evidence>
<dbReference type="SUPFAM" id="SSF52540">
    <property type="entry name" value="P-loop containing nucleoside triphosphate hydrolases"/>
    <property type="match status" value="1"/>
</dbReference>
<evidence type="ECO:0000256" key="19">
    <source>
        <dbReference type="ARBA" id="ARBA00022824"/>
    </source>
</evidence>
<dbReference type="InterPro" id="IPR003593">
    <property type="entry name" value="AAA+_ATPase"/>
</dbReference>
<dbReference type="FunFam" id="1.20.1560.10:FF:000022">
    <property type="entry name" value="ATP-binding cassette sub-family B member 6, mitochondrial"/>
    <property type="match status" value="1"/>
</dbReference>
<evidence type="ECO:0000256" key="32">
    <source>
        <dbReference type="ARBA" id="ARBA00031413"/>
    </source>
</evidence>
<gene>
    <name evidence="45" type="ORF">V1264_013582</name>
</gene>
<dbReference type="FunFam" id="3.40.50.300:FF:000186">
    <property type="entry name" value="ATP-binding cassette sub-family B member 7, mitochondrial"/>
    <property type="match status" value="1"/>
</dbReference>
<dbReference type="Gene3D" id="3.40.50.300">
    <property type="entry name" value="P-loop containing nucleotide triphosphate hydrolases"/>
    <property type="match status" value="1"/>
</dbReference>
<keyword evidence="26" id="KW-1015">Disulfide bond</keyword>
<feature type="transmembrane region" description="Helical" evidence="42">
    <location>
        <begin position="64"/>
        <end position="84"/>
    </location>
</feature>
<accession>A0AAN9BQ04</accession>
<evidence type="ECO:0000256" key="18">
    <source>
        <dbReference type="ARBA" id="ARBA00022787"/>
    </source>
</evidence>
<feature type="transmembrane region" description="Helical" evidence="42">
    <location>
        <begin position="96"/>
        <end position="114"/>
    </location>
</feature>
<dbReference type="Pfam" id="PF16185">
    <property type="entry name" value="MTABC_N"/>
    <property type="match status" value="1"/>
</dbReference>
<feature type="transmembrane region" description="Helical" evidence="42">
    <location>
        <begin position="135"/>
        <end position="156"/>
    </location>
</feature>
<keyword evidence="15 42" id="KW-0812">Transmembrane</keyword>
<dbReference type="GO" id="GO:0016887">
    <property type="term" value="F:ATP hydrolysis activity"/>
    <property type="evidence" value="ECO:0007669"/>
    <property type="project" value="InterPro"/>
</dbReference>
<evidence type="ECO:0000256" key="3">
    <source>
        <dbReference type="ARBA" id="ARBA00004337"/>
    </source>
</evidence>
<feature type="transmembrane region" description="Helical" evidence="42">
    <location>
        <begin position="245"/>
        <end position="264"/>
    </location>
</feature>
<dbReference type="AlphaFoldDB" id="A0AAN9BQ04"/>
<dbReference type="CDD" id="cd18581">
    <property type="entry name" value="ABC_6TM_ABCB6"/>
    <property type="match status" value="1"/>
</dbReference>
<feature type="transmembrane region" description="Helical" evidence="42">
    <location>
        <begin position="298"/>
        <end position="318"/>
    </location>
</feature>
<evidence type="ECO:0000256" key="38">
    <source>
        <dbReference type="ARBA" id="ARBA00048510"/>
    </source>
</evidence>
<dbReference type="PANTHER" id="PTHR24221:SF654">
    <property type="entry name" value="ATP-BINDING CASSETTE SUB-FAMILY B MEMBER 6"/>
    <property type="match status" value="1"/>
</dbReference>
<dbReference type="InterPro" id="IPR039421">
    <property type="entry name" value="Type_1_exporter"/>
</dbReference>
<comment type="similarity">
    <text evidence="29">Belongs to the ABC transporter superfamily. ABCB family. Heavy Metal importer (TC 3.A.1.210) subfamily.</text>
</comment>
<dbReference type="InterPro" id="IPR011527">
    <property type="entry name" value="ABC1_TM_dom"/>
</dbReference>
<evidence type="ECO:0000256" key="11">
    <source>
        <dbReference type="ARBA" id="ARBA00011738"/>
    </source>
</evidence>
<dbReference type="GO" id="GO:0005765">
    <property type="term" value="C:lysosomal membrane"/>
    <property type="evidence" value="ECO:0007669"/>
    <property type="project" value="UniProtKB-SubCell"/>
</dbReference>
<dbReference type="GO" id="GO:0005576">
    <property type="term" value="C:extracellular region"/>
    <property type="evidence" value="ECO:0007669"/>
    <property type="project" value="UniProtKB-SubCell"/>
</dbReference>
<protein>
    <recommendedName>
        <fullName evidence="31">ATP-binding cassette sub-family B member 6</fullName>
        <ecNumber evidence="30">7.6.2.5</ecNumber>
    </recommendedName>
    <alternativeName>
        <fullName evidence="32">ABC-type heme transporter ABCB6</fullName>
    </alternativeName>
</protein>
<evidence type="ECO:0000256" key="41">
    <source>
        <dbReference type="SAM" id="MobiDB-lite"/>
    </source>
</evidence>
<evidence type="ECO:0000313" key="45">
    <source>
        <dbReference type="EMBL" id="KAK7109557.1"/>
    </source>
</evidence>
<dbReference type="GO" id="GO:0020037">
    <property type="term" value="F:heme binding"/>
    <property type="evidence" value="ECO:0007669"/>
    <property type="project" value="TreeGrafter"/>
</dbReference>
<dbReference type="InterPro" id="IPR036640">
    <property type="entry name" value="ABC1_TM_sf"/>
</dbReference>
<evidence type="ECO:0000256" key="40">
    <source>
        <dbReference type="ARBA" id="ARBA00049398"/>
    </source>
</evidence>
<evidence type="ECO:0000256" key="5">
    <source>
        <dbReference type="ARBA" id="ARBA00004414"/>
    </source>
</evidence>
<evidence type="ECO:0000256" key="1">
    <source>
        <dbReference type="ARBA" id="ARBA00004146"/>
    </source>
</evidence>
<dbReference type="InterPro" id="IPR032410">
    <property type="entry name" value="ABCB6_N"/>
</dbReference>
<dbReference type="GO" id="GO:0005789">
    <property type="term" value="C:endoplasmic reticulum membrane"/>
    <property type="evidence" value="ECO:0007669"/>
    <property type="project" value="UniProtKB-SubCell"/>
</dbReference>
<evidence type="ECO:0000256" key="10">
    <source>
        <dbReference type="ARBA" id="ARBA00004656"/>
    </source>
</evidence>
<keyword evidence="12" id="KW-0813">Transport</keyword>
<proteinExistence type="inferred from homology"/>
<keyword evidence="14" id="KW-0964">Secreted</keyword>